<evidence type="ECO:0000313" key="7">
    <source>
        <dbReference type="EMBL" id="GGI54796.1"/>
    </source>
</evidence>
<reference evidence="7" key="1">
    <citation type="journal article" date="2014" name="Int. J. Syst. Evol. Microbiol.">
        <title>Complete genome sequence of Corynebacterium casei LMG S-19264T (=DSM 44701T), isolated from a smear-ripened cheese.</title>
        <authorList>
            <consortium name="US DOE Joint Genome Institute (JGI-PGF)"/>
            <person name="Walter F."/>
            <person name="Albersmeier A."/>
            <person name="Kalinowski J."/>
            <person name="Ruckert C."/>
        </authorList>
    </citation>
    <scope>NUCLEOTIDE SEQUENCE</scope>
    <source>
        <strain evidence="7">CCM 7664</strain>
    </source>
</reference>
<protein>
    <submittedName>
        <fullName evidence="7">LPS export ABC transporter periplasmic protein LptC</fullName>
    </submittedName>
</protein>
<keyword evidence="4 6" id="KW-1133">Transmembrane helix</keyword>
<dbReference type="Proteomes" id="UP000627205">
    <property type="component" value="Unassembled WGS sequence"/>
</dbReference>
<evidence type="ECO:0000256" key="5">
    <source>
        <dbReference type="ARBA" id="ARBA00023136"/>
    </source>
</evidence>
<proteinExistence type="predicted"/>
<accession>A0A8J3F6Q1</accession>
<dbReference type="InterPro" id="IPR052363">
    <property type="entry name" value="LPS_export_LptC"/>
</dbReference>
<keyword evidence="8" id="KW-1185">Reference proteome</keyword>
<dbReference type="NCBIfam" id="TIGR04409">
    <property type="entry name" value="LptC_YrbK"/>
    <property type="match status" value="1"/>
</dbReference>
<evidence type="ECO:0000256" key="6">
    <source>
        <dbReference type="SAM" id="Phobius"/>
    </source>
</evidence>
<dbReference type="InterPro" id="IPR010664">
    <property type="entry name" value="LipoPS_assembly_LptC-rel"/>
</dbReference>
<organism evidence="7 8">
    <name type="scientific">Oxalicibacterium solurbis</name>
    <dbReference type="NCBI Taxonomy" id="69280"/>
    <lineage>
        <taxon>Bacteria</taxon>
        <taxon>Pseudomonadati</taxon>
        <taxon>Pseudomonadota</taxon>
        <taxon>Betaproteobacteria</taxon>
        <taxon>Burkholderiales</taxon>
        <taxon>Oxalobacteraceae</taxon>
        <taxon>Oxalicibacterium</taxon>
    </lineage>
</organism>
<evidence type="ECO:0000313" key="8">
    <source>
        <dbReference type="Proteomes" id="UP000627205"/>
    </source>
</evidence>
<dbReference type="Pfam" id="PF06835">
    <property type="entry name" value="LptC"/>
    <property type="match status" value="1"/>
</dbReference>
<evidence type="ECO:0000256" key="1">
    <source>
        <dbReference type="ARBA" id="ARBA00022475"/>
    </source>
</evidence>
<name>A0A8J3F6Q1_9BURK</name>
<keyword evidence="1" id="KW-1003">Cell membrane</keyword>
<sequence>MKITARPGDAIRVIALLVITGALALGSLWLVEVMQRKTEDSLPRAVRTDPDFYVQHFNFVRMAKTGEPRYNLTGSELKHYPGDDSYLVQTPVMHSYGKDRPPMVSTSRYATVKNNNSEIRMYDDVHIDRPASATKPRFQLKTSYLLLLPDEDAMTTPKPVELQQGASVLTGTGMYANNATGEFKLDGNVKGQYQAPPAKN</sequence>
<keyword evidence="3 6" id="KW-0812">Transmembrane</keyword>
<keyword evidence="5 6" id="KW-0472">Membrane</keyword>
<keyword evidence="2" id="KW-0997">Cell inner membrane</keyword>
<evidence type="ECO:0000256" key="3">
    <source>
        <dbReference type="ARBA" id="ARBA00022692"/>
    </source>
</evidence>
<gene>
    <name evidence="7" type="ORF">GCM10011430_19700</name>
</gene>
<dbReference type="RefSeq" id="WP_188421261.1">
    <property type="nucleotide sequence ID" value="NZ_BMDP01000003.1"/>
</dbReference>
<dbReference type="EMBL" id="BMDP01000003">
    <property type="protein sequence ID" value="GGI54796.1"/>
    <property type="molecule type" value="Genomic_DNA"/>
</dbReference>
<feature type="transmembrane region" description="Helical" evidence="6">
    <location>
        <begin position="12"/>
        <end position="31"/>
    </location>
</feature>
<comment type="caution">
    <text evidence="7">The sequence shown here is derived from an EMBL/GenBank/DDBJ whole genome shotgun (WGS) entry which is preliminary data.</text>
</comment>
<dbReference type="GO" id="GO:0015221">
    <property type="term" value="F:lipopolysaccharide transmembrane transporter activity"/>
    <property type="evidence" value="ECO:0007669"/>
    <property type="project" value="InterPro"/>
</dbReference>
<evidence type="ECO:0000256" key="4">
    <source>
        <dbReference type="ARBA" id="ARBA00022989"/>
    </source>
</evidence>
<dbReference type="PANTHER" id="PTHR37481:SF1">
    <property type="entry name" value="LIPOPOLYSACCHARIDE EXPORT SYSTEM PROTEIN LPTC"/>
    <property type="match status" value="1"/>
</dbReference>
<dbReference type="GO" id="GO:0030288">
    <property type="term" value="C:outer membrane-bounded periplasmic space"/>
    <property type="evidence" value="ECO:0007669"/>
    <property type="project" value="TreeGrafter"/>
</dbReference>
<dbReference type="Gene3D" id="2.60.450.10">
    <property type="entry name" value="Lipopolysaccharide (LPS) transport protein A like domain"/>
    <property type="match status" value="1"/>
</dbReference>
<dbReference type="PANTHER" id="PTHR37481">
    <property type="entry name" value="LIPOPOLYSACCHARIDE EXPORT SYSTEM PROTEIN LPTC"/>
    <property type="match status" value="1"/>
</dbReference>
<dbReference type="InterPro" id="IPR026265">
    <property type="entry name" value="LptC"/>
</dbReference>
<dbReference type="GO" id="GO:0005886">
    <property type="term" value="C:plasma membrane"/>
    <property type="evidence" value="ECO:0007669"/>
    <property type="project" value="InterPro"/>
</dbReference>
<dbReference type="GO" id="GO:0017089">
    <property type="term" value="F:glycolipid transfer activity"/>
    <property type="evidence" value="ECO:0007669"/>
    <property type="project" value="TreeGrafter"/>
</dbReference>
<evidence type="ECO:0000256" key="2">
    <source>
        <dbReference type="ARBA" id="ARBA00022519"/>
    </source>
</evidence>
<dbReference type="AlphaFoldDB" id="A0A8J3F6Q1"/>
<reference evidence="7" key="2">
    <citation type="submission" date="2020-09" db="EMBL/GenBank/DDBJ databases">
        <authorList>
            <person name="Sun Q."/>
            <person name="Sedlacek I."/>
        </authorList>
    </citation>
    <scope>NUCLEOTIDE SEQUENCE</scope>
    <source>
        <strain evidence="7">CCM 7664</strain>
    </source>
</reference>